<gene>
    <name evidence="2" type="ORF">MKK02DRAFT_41335</name>
</gene>
<organism evidence="2 3">
    <name type="scientific">Dioszegia hungarica</name>
    <dbReference type="NCBI Taxonomy" id="4972"/>
    <lineage>
        <taxon>Eukaryota</taxon>
        <taxon>Fungi</taxon>
        <taxon>Dikarya</taxon>
        <taxon>Basidiomycota</taxon>
        <taxon>Agaricomycotina</taxon>
        <taxon>Tremellomycetes</taxon>
        <taxon>Tremellales</taxon>
        <taxon>Bulleribasidiaceae</taxon>
        <taxon>Dioszegia</taxon>
    </lineage>
</organism>
<comment type="caution">
    <text evidence="2">The sequence shown here is derived from an EMBL/GenBank/DDBJ whole genome shotgun (WGS) entry which is preliminary data.</text>
</comment>
<evidence type="ECO:0000313" key="3">
    <source>
        <dbReference type="Proteomes" id="UP001164286"/>
    </source>
</evidence>
<feature type="region of interest" description="Disordered" evidence="1">
    <location>
        <begin position="190"/>
        <end position="226"/>
    </location>
</feature>
<reference evidence="2" key="1">
    <citation type="journal article" date="2022" name="G3 (Bethesda)">
        <title>High quality genome of the basidiomycete yeast Dioszegia hungarica PDD-24b-2 isolated from cloud water.</title>
        <authorList>
            <person name="Jarrige D."/>
            <person name="Haridas S."/>
            <person name="Bleykasten-Grosshans C."/>
            <person name="Joly M."/>
            <person name="Nadalig T."/>
            <person name="Sancelme M."/>
            <person name="Vuilleumier S."/>
            <person name="Grigoriev I.V."/>
            <person name="Amato P."/>
            <person name="Bringel F."/>
        </authorList>
    </citation>
    <scope>NUCLEOTIDE SEQUENCE</scope>
    <source>
        <strain evidence="2">PDD-24b-2</strain>
    </source>
</reference>
<dbReference type="Proteomes" id="UP001164286">
    <property type="component" value="Unassembled WGS sequence"/>
</dbReference>
<dbReference type="EMBL" id="JAKWFO010000016">
    <property type="protein sequence ID" value="KAI9631707.1"/>
    <property type="molecule type" value="Genomic_DNA"/>
</dbReference>
<sequence length="226" mass="24649">MPRGPIAGYGKAAEERALMCEDALWYLLQMEGVQQILRSQPQHTPLPHCPLRTRTAAEKSSYWARAPLSSPADLEQFRQECLGAGTKSFASRPNMDVRGGQVSACREPEVEGDDESAVEQGLGFGQAGPEDHPYPPRSLSVSHPPYIHPPYLPEGSAEMSRPQSASAVPPAERSAWDEGLRFALSSNIDPVLANQPRPPWPPARTPSSGFQVPPSPAEAEESDIFW</sequence>
<accession>A0AA38LP88</accession>
<evidence type="ECO:0000256" key="1">
    <source>
        <dbReference type="SAM" id="MobiDB-lite"/>
    </source>
</evidence>
<name>A0AA38LP88_9TREE</name>
<dbReference type="GeneID" id="77730730"/>
<dbReference type="RefSeq" id="XP_052941484.1">
    <property type="nucleotide sequence ID" value="XM_053091525.1"/>
</dbReference>
<proteinExistence type="predicted"/>
<evidence type="ECO:0000313" key="2">
    <source>
        <dbReference type="EMBL" id="KAI9631707.1"/>
    </source>
</evidence>
<keyword evidence="3" id="KW-1185">Reference proteome</keyword>
<dbReference type="AlphaFoldDB" id="A0AA38LP88"/>
<feature type="region of interest" description="Disordered" evidence="1">
    <location>
        <begin position="151"/>
        <end position="173"/>
    </location>
</feature>
<feature type="region of interest" description="Disordered" evidence="1">
    <location>
        <begin position="106"/>
        <end position="136"/>
    </location>
</feature>
<protein>
    <submittedName>
        <fullName evidence="2">Uncharacterized protein</fullName>
    </submittedName>
</protein>